<evidence type="ECO:0000313" key="2">
    <source>
        <dbReference type="EMBL" id="MDH5161071.1"/>
    </source>
</evidence>
<name>A0AAW6SW94_9BACI</name>
<dbReference type="GO" id="GO:0016301">
    <property type="term" value="F:kinase activity"/>
    <property type="evidence" value="ECO:0007669"/>
    <property type="project" value="UniProtKB-KW"/>
</dbReference>
<dbReference type="AlphaFoldDB" id="A0AAW6SW94"/>
<organism evidence="2 3">
    <name type="scientific">Heyndrickxia oleronia</name>
    <dbReference type="NCBI Taxonomy" id="38875"/>
    <lineage>
        <taxon>Bacteria</taxon>
        <taxon>Bacillati</taxon>
        <taxon>Bacillota</taxon>
        <taxon>Bacilli</taxon>
        <taxon>Bacillales</taxon>
        <taxon>Bacillaceae</taxon>
        <taxon>Heyndrickxia</taxon>
    </lineage>
</organism>
<dbReference type="RefSeq" id="WP_280616475.1">
    <property type="nucleotide sequence ID" value="NZ_JAROYP010000004.1"/>
</dbReference>
<keyword evidence="2" id="KW-0418">Kinase</keyword>
<keyword evidence="2" id="KW-0808">Transferase</keyword>
<reference evidence="2" key="1">
    <citation type="submission" date="2023-03" db="EMBL/GenBank/DDBJ databases">
        <title>Bacterial isolates from washroom surfaces on a university campus.</title>
        <authorList>
            <person name="Holman D.B."/>
            <person name="Gzyl K.E."/>
            <person name="Taheri A.E."/>
        </authorList>
    </citation>
    <scope>NUCLEOTIDE SEQUENCE</scope>
    <source>
        <strain evidence="2">RD03</strain>
    </source>
</reference>
<accession>A0AAW6SW94</accession>
<dbReference type="Proteomes" id="UP001159179">
    <property type="component" value="Unassembled WGS sequence"/>
</dbReference>
<evidence type="ECO:0000313" key="3">
    <source>
        <dbReference type="Proteomes" id="UP001159179"/>
    </source>
</evidence>
<dbReference type="InterPro" id="IPR055571">
    <property type="entry name" value="DUF7147"/>
</dbReference>
<sequence>MLQRFIELGEGYSDIYELIELANANQHRLAHLMALHTTIEEKHMTSLVVVLQPTDPGEFQALYICREGIPNPHIMPNKRFDLFNQIAEKLGKQIIEIEVKNSREFAENALFYQYLIGILRLNHYIPPMQ</sequence>
<feature type="domain" description="DUF7147" evidence="1">
    <location>
        <begin position="1"/>
        <end position="125"/>
    </location>
</feature>
<dbReference type="Pfam" id="PF23648">
    <property type="entry name" value="DUF7147"/>
    <property type="match status" value="1"/>
</dbReference>
<gene>
    <name evidence="2" type="ORF">P5X88_08990</name>
</gene>
<comment type="caution">
    <text evidence="2">The sequence shown here is derived from an EMBL/GenBank/DDBJ whole genome shotgun (WGS) entry which is preliminary data.</text>
</comment>
<protein>
    <submittedName>
        <fullName evidence="2">Methylthioribose kinase</fullName>
    </submittedName>
</protein>
<evidence type="ECO:0000259" key="1">
    <source>
        <dbReference type="Pfam" id="PF23648"/>
    </source>
</evidence>
<dbReference type="EMBL" id="JAROYP010000004">
    <property type="protein sequence ID" value="MDH5161071.1"/>
    <property type="molecule type" value="Genomic_DNA"/>
</dbReference>
<proteinExistence type="predicted"/>